<proteinExistence type="predicted"/>
<name>A0A1M6NUS5_9ACTN</name>
<dbReference type="STRING" id="758803.SAMN05421803_112111"/>
<keyword evidence="3" id="KW-1185">Reference proteome</keyword>
<dbReference type="Pfam" id="PF13521">
    <property type="entry name" value="AAA_28"/>
    <property type="match status" value="1"/>
</dbReference>
<accession>A0A1M6NUS5</accession>
<evidence type="ECO:0000313" key="2">
    <source>
        <dbReference type="EMBL" id="SHJ99354.1"/>
    </source>
</evidence>
<dbReference type="Proteomes" id="UP000184452">
    <property type="component" value="Unassembled WGS sequence"/>
</dbReference>
<dbReference type="Gene3D" id="3.40.50.300">
    <property type="entry name" value="P-loop containing nucleotide triphosphate hydrolases"/>
    <property type="match status" value="1"/>
</dbReference>
<dbReference type="EMBL" id="FQZK01000012">
    <property type="protein sequence ID" value="SHJ99354.1"/>
    <property type="molecule type" value="Genomic_DNA"/>
</dbReference>
<evidence type="ECO:0000259" key="1">
    <source>
        <dbReference type="Pfam" id="PF13521"/>
    </source>
</evidence>
<dbReference type="InterPro" id="IPR038727">
    <property type="entry name" value="NadR/Ttd14_AAA_dom"/>
</dbReference>
<gene>
    <name evidence="2" type="ORF">SAMN05421803_112111</name>
</gene>
<dbReference type="OrthoDB" id="5638848at2"/>
<dbReference type="InterPro" id="IPR027417">
    <property type="entry name" value="P-loop_NTPase"/>
</dbReference>
<sequence>MDHLVVVTGGPGSGKTTLIDHLAGLGHARTEEAGRAVIRDQREIDGPGLAWRDDALFAELMLAWEIRSHREAAALPGPVFCDRGVPDTVGYLLLRGLPVPPHAEAAARRFRYRPTVFVAPPWPEIFTGDAERHQSQEEARRTYDAMLEVYPRFGYAPVELPRVPVAERARFVLETLAEEDPGSGHRT</sequence>
<organism evidence="2 3">
    <name type="scientific">Nocardiopsis flavescens</name>
    <dbReference type="NCBI Taxonomy" id="758803"/>
    <lineage>
        <taxon>Bacteria</taxon>
        <taxon>Bacillati</taxon>
        <taxon>Actinomycetota</taxon>
        <taxon>Actinomycetes</taxon>
        <taxon>Streptosporangiales</taxon>
        <taxon>Nocardiopsidaceae</taxon>
        <taxon>Nocardiopsis</taxon>
    </lineage>
</organism>
<protein>
    <submittedName>
        <fullName evidence="2">Predicted ATPase</fullName>
    </submittedName>
</protein>
<reference evidence="2 3" key="1">
    <citation type="submission" date="2016-11" db="EMBL/GenBank/DDBJ databases">
        <authorList>
            <person name="Jaros S."/>
            <person name="Januszkiewicz K."/>
            <person name="Wedrychowicz H."/>
        </authorList>
    </citation>
    <scope>NUCLEOTIDE SEQUENCE [LARGE SCALE GENOMIC DNA]</scope>
    <source>
        <strain evidence="2 3">CGMCC 4.5723</strain>
    </source>
</reference>
<dbReference type="AlphaFoldDB" id="A0A1M6NUS5"/>
<dbReference type="RefSeq" id="WP_073380794.1">
    <property type="nucleotide sequence ID" value="NZ_FQZK01000012.1"/>
</dbReference>
<dbReference type="SUPFAM" id="SSF52540">
    <property type="entry name" value="P-loop containing nucleoside triphosphate hydrolases"/>
    <property type="match status" value="1"/>
</dbReference>
<evidence type="ECO:0000313" key="3">
    <source>
        <dbReference type="Proteomes" id="UP000184452"/>
    </source>
</evidence>
<feature type="domain" description="NadR/Ttd14 AAA" evidence="1">
    <location>
        <begin position="5"/>
        <end position="168"/>
    </location>
</feature>